<protein>
    <submittedName>
        <fullName evidence="2">Putative transposase</fullName>
    </submittedName>
</protein>
<dbReference type="Gene3D" id="3.40.190.10">
    <property type="entry name" value="Periplasmic binding protein-like II"/>
    <property type="match status" value="2"/>
</dbReference>
<dbReference type="AlphaFoldDB" id="I0GVZ2"/>
<reference evidence="2 3" key="1">
    <citation type="submission" date="2011-10" db="EMBL/GenBank/DDBJ databases">
        <title>Whole genome sequence of Selenomonas ruminantium subsp. lactilytica TAM6421.</title>
        <authorList>
            <person name="Oguchi A."/>
            <person name="Ankai A."/>
            <person name="Kaneko J."/>
            <person name="Yamada-Narita S."/>
            <person name="Fukui S."/>
            <person name="Takahashi M."/>
            <person name="Onodera T."/>
            <person name="Kojima S."/>
            <person name="Fushimi T."/>
            <person name="Abe N."/>
            <person name="Kamio Y."/>
            <person name="Yamazaki S."/>
            <person name="Fujita N."/>
        </authorList>
    </citation>
    <scope>NUCLEOTIDE SEQUENCE [LARGE SCALE GENOMIC DNA]</scope>
    <source>
        <strain evidence="3">NBRC 103574 / TAM6421</strain>
        <plasmid evidence="2 3">pSRC1</plasmid>
    </source>
</reference>
<gene>
    <name evidence="2" type="ordered locus">SELR_pSRC101220</name>
</gene>
<evidence type="ECO:0000313" key="2">
    <source>
        <dbReference type="EMBL" id="BAL84929.1"/>
    </source>
</evidence>
<dbReference type="SUPFAM" id="SSF53850">
    <property type="entry name" value="Periplasmic binding protein-like II"/>
    <property type="match status" value="1"/>
</dbReference>
<geneLocation type="plasmid" evidence="2 3">
    <name>pSRC1</name>
</geneLocation>
<sequence>MPAAALAHGQVPCARYGYDYKLTVATFETGMAGVSTGQFDMGFCAVEYQPERAEHYLFSEKTCEADCVLAVRSDGDTGLRLGQILRQKFQDTFLWEDRWKLFGQGLQLS</sequence>
<dbReference type="RefSeq" id="WP_014431140.1">
    <property type="nucleotide sequence ID" value="NC_017078.1"/>
</dbReference>
<keyword evidence="2" id="KW-0614">Plasmid</keyword>
<dbReference type="OrthoDB" id="9814902at2"/>
<dbReference type="InterPro" id="IPR001638">
    <property type="entry name" value="Solute-binding_3/MltF_N"/>
</dbReference>
<dbReference type="HOGENOM" id="CLU_2182128_0_0_9"/>
<dbReference type="Proteomes" id="UP000007887">
    <property type="component" value="Plasmid pSRC1"/>
</dbReference>
<proteinExistence type="predicted"/>
<evidence type="ECO:0000313" key="3">
    <source>
        <dbReference type="Proteomes" id="UP000007887"/>
    </source>
</evidence>
<dbReference type="Pfam" id="PF00497">
    <property type="entry name" value="SBP_bac_3"/>
    <property type="match status" value="1"/>
</dbReference>
<evidence type="ECO:0000259" key="1">
    <source>
        <dbReference type="Pfam" id="PF00497"/>
    </source>
</evidence>
<accession>I0GVZ2</accession>
<feature type="domain" description="Solute-binding protein family 3/N-terminal" evidence="1">
    <location>
        <begin position="13"/>
        <end position="77"/>
    </location>
</feature>
<dbReference type="EMBL" id="AP012299">
    <property type="protein sequence ID" value="BAL84929.1"/>
    <property type="molecule type" value="Genomic_DNA"/>
</dbReference>
<organism evidence="2 3">
    <name type="scientific">Selenomonas ruminantium subsp. lactilytica (strain NBRC 103574 / TAM6421)</name>
    <dbReference type="NCBI Taxonomy" id="927704"/>
    <lineage>
        <taxon>Bacteria</taxon>
        <taxon>Bacillati</taxon>
        <taxon>Bacillota</taxon>
        <taxon>Negativicutes</taxon>
        <taxon>Selenomonadales</taxon>
        <taxon>Selenomonadaceae</taxon>
        <taxon>Selenomonas</taxon>
    </lineage>
</organism>
<dbReference type="KEGG" id="sri:SELR_pSRC101220"/>
<name>I0GVZ2_SELRL</name>
<dbReference type="PATRIC" id="fig|927704.6.peg.3044"/>